<feature type="transmembrane region" description="Helical" evidence="6">
    <location>
        <begin position="135"/>
        <end position="156"/>
    </location>
</feature>
<evidence type="ECO:0000313" key="9">
    <source>
        <dbReference type="Proteomes" id="UP000011723"/>
    </source>
</evidence>
<dbReference type="KEGG" id="chn:A605_02085"/>
<keyword evidence="3 6" id="KW-1133">Transmembrane helix</keyword>
<proteinExistence type="inferred from homology"/>
<dbReference type="RefSeq" id="WP_015399854.1">
    <property type="nucleotide sequence ID" value="NC_020302.1"/>
</dbReference>
<feature type="transmembrane region" description="Helical" evidence="6">
    <location>
        <begin position="222"/>
        <end position="244"/>
    </location>
</feature>
<dbReference type="PATRIC" id="fig|1121362.3.peg.412"/>
<evidence type="ECO:0000256" key="4">
    <source>
        <dbReference type="ARBA" id="ARBA00023136"/>
    </source>
</evidence>
<organism evidence="8 9">
    <name type="scientific">Corynebacterium halotolerans YIM 70093 = DSM 44683</name>
    <dbReference type="NCBI Taxonomy" id="1121362"/>
    <lineage>
        <taxon>Bacteria</taxon>
        <taxon>Bacillati</taxon>
        <taxon>Actinomycetota</taxon>
        <taxon>Actinomycetes</taxon>
        <taxon>Mycobacteriales</taxon>
        <taxon>Corynebacteriaceae</taxon>
        <taxon>Corynebacterium</taxon>
    </lineage>
</organism>
<dbReference type="GO" id="GO:0140359">
    <property type="term" value="F:ABC-type transporter activity"/>
    <property type="evidence" value="ECO:0007669"/>
    <property type="project" value="InterPro"/>
</dbReference>
<dbReference type="PROSITE" id="PS51012">
    <property type="entry name" value="ABC_TM2"/>
    <property type="match status" value="1"/>
</dbReference>
<feature type="transmembrane region" description="Helical" evidence="6">
    <location>
        <begin position="168"/>
        <end position="189"/>
    </location>
</feature>
<evidence type="ECO:0000256" key="3">
    <source>
        <dbReference type="ARBA" id="ARBA00022989"/>
    </source>
</evidence>
<keyword evidence="9" id="KW-1185">Reference proteome</keyword>
<dbReference type="OrthoDB" id="9778589at2"/>
<evidence type="ECO:0000256" key="5">
    <source>
        <dbReference type="ARBA" id="ARBA00023251"/>
    </source>
</evidence>
<dbReference type="PANTHER" id="PTHR43027:SF2">
    <property type="entry name" value="TRANSPORT PERMEASE PROTEIN"/>
    <property type="match status" value="1"/>
</dbReference>
<dbReference type="STRING" id="1121362.A605_02085"/>
<evidence type="ECO:0000256" key="2">
    <source>
        <dbReference type="ARBA" id="ARBA00022692"/>
    </source>
</evidence>
<sequence length="249" mass="26227">MTTYATLTSTLFRTRLREPVGLFFSFIFAPSLVLILGLIFGNEPNPNFGGLGYIDATLPAFASVVVTLTGVLILPVNQLILRESGALRRLRLTPLRPAVFLAADLTVNFVVGLIGIAAALAVGILIFGVTLQGSTIGVLLAAALGLVAFLSLGYALSGLYPSSGAATGVGNVLMILLMLTSGAFVPLAVMPEGVRTVMEFSPVRYFVRLIEGLWLGGAWSELLVPAAVLVGMTVVFGLLGTLLFRWDDV</sequence>
<evidence type="ECO:0000259" key="7">
    <source>
        <dbReference type="PROSITE" id="PS51012"/>
    </source>
</evidence>
<feature type="domain" description="ABC transmembrane type-2" evidence="7">
    <location>
        <begin position="20"/>
        <end position="247"/>
    </location>
</feature>
<keyword evidence="2 6" id="KW-0812">Transmembrane</keyword>
<evidence type="ECO:0000313" key="8">
    <source>
        <dbReference type="EMBL" id="AGF71431.1"/>
    </source>
</evidence>
<dbReference type="eggNOG" id="COG0842">
    <property type="taxonomic scope" value="Bacteria"/>
</dbReference>
<keyword evidence="5" id="KW-0046">Antibiotic resistance</keyword>
<dbReference type="Proteomes" id="UP000011723">
    <property type="component" value="Chromosome"/>
</dbReference>
<gene>
    <name evidence="8" type="ORF">A605_02085</name>
</gene>
<feature type="transmembrane region" description="Helical" evidence="6">
    <location>
        <begin position="60"/>
        <end position="80"/>
    </location>
</feature>
<comment type="similarity">
    <text evidence="6">Belongs to the ABC-2 integral membrane protein family.</text>
</comment>
<accession>M1P458</accession>
<reference evidence="8 9" key="1">
    <citation type="journal article" date="2012" name="Stand. Genomic Sci.">
        <title>Genome sequence of the halotolerant bacterium Corynebacterium halotolerans type strain YIM 70093(T) (= DSM 44683(T)).</title>
        <authorList>
            <person name="Ruckert C."/>
            <person name="Albersmeier A."/>
            <person name="Al-Dilaimi A."/>
            <person name="Niehaus K."/>
            <person name="Szczepanowski R."/>
            <person name="Kalinowski J."/>
        </authorList>
    </citation>
    <scope>NUCLEOTIDE SEQUENCE [LARGE SCALE GENOMIC DNA]</scope>
    <source>
        <strain evidence="8">YIM 70093</strain>
    </source>
</reference>
<feature type="transmembrane region" description="Helical" evidence="6">
    <location>
        <begin position="20"/>
        <end position="40"/>
    </location>
</feature>
<comment type="subcellular location">
    <subcellularLocation>
        <location evidence="6">Cell membrane</location>
        <topology evidence="6">Multi-pass membrane protein</topology>
    </subcellularLocation>
    <subcellularLocation>
        <location evidence="1">Membrane</location>
        <topology evidence="1">Multi-pass membrane protein</topology>
    </subcellularLocation>
</comment>
<dbReference type="GO" id="GO:0043190">
    <property type="term" value="C:ATP-binding cassette (ABC) transporter complex"/>
    <property type="evidence" value="ECO:0007669"/>
    <property type="project" value="InterPro"/>
</dbReference>
<keyword evidence="6" id="KW-1003">Cell membrane</keyword>
<keyword evidence="4 6" id="KW-0472">Membrane</keyword>
<dbReference type="PIRSF" id="PIRSF006648">
    <property type="entry name" value="DrrB"/>
    <property type="match status" value="1"/>
</dbReference>
<dbReference type="InterPro" id="IPR052902">
    <property type="entry name" value="ABC-2_transporter"/>
</dbReference>
<feature type="transmembrane region" description="Helical" evidence="6">
    <location>
        <begin position="101"/>
        <end position="129"/>
    </location>
</feature>
<dbReference type="InterPro" id="IPR000412">
    <property type="entry name" value="ABC_2_transport"/>
</dbReference>
<dbReference type="InterPro" id="IPR013525">
    <property type="entry name" value="ABC2_TM"/>
</dbReference>
<dbReference type="Pfam" id="PF01061">
    <property type="entry name" value="ABC2_membrane"/>
    <property type="match status" value="1"/>
</dbReference>
<dbReference type="GO" id="GO:0046677">
    <property type="term" value="P:response to antibiotic"/>
    <property type="evidence" value="ECO:0007669"/>
    <property type="project" value="UniProtKB-KW"/>
</dbReference>
<evidence type="ECO:0000256" key="6">
    <source>
        <dbReference type="RuleBase" id="RU361157"/>
    </source>
</evidence>
<dbReference type="AlphaFoldDB" id="M1P458"/>
<protein>
    <recommendedName>
        <fullName evidence="6">Transport permease protein</fullName>
    </recommendedName>
</protein>
<name>M1P458_9CORY</name>
<evidence type="ECO:0000256" key="1">
    <source>
        <dbReference type="ARBA" id="ARBA00004141"/>
    </source>
</evidence>
<dbReference type="PANTHER" id="PTHR43027">
    <property type="entry name" value="DOXORUBICIN RESISTANCE ABC TRANSPORTER PERMEASE PROTEIN DRRC-RELATED"/>
    <property type="match status" value="1"/>
</dbReference>
<dbReference type="EMBL" id="CP003697">
    <property type="protein sequence ID" value="AGF71431.1"/>
    <property type="molecule type" value="Genomic_DNA"/>
</dbReference>
<dbReference type="HOGENOM" id="CLU_039483_4_1_11"/>
<dbReference type="InterPro" id="IPR047817">
    <property type="entry name" value="ABC2_TM_bact-type"/>
</dbReference>
<keyword evidence="6" id="KW-0813">Transport</keyword>